<evidence type="ECO:0000313" key="2">
    <source>
        <dbReference type="EMBL" id="KAL3538108.1"/>
    </source>
</evidence>
<feature type="transmembrane region" description="Helical" evidence="1">
    <location>
        <begin position="330"/>
        <end position="354"/>
    </location>
</feature>
<proteinExistence type="predicted"/>
<accession>A0ABD3B459</accession>
<sequence length="423" mass="47379">MGSQEEAKQAISLSYPDQSSILELRDRHQKELNNLTLMIQPVKTFKFFALAVLHCIQQPIVYISARRSWFALISIFAVGGGILIRTVFRPDKQYILELYKYLEYGIWWLGLGVASSIGLGSGLHTFVLYLGPHLALFTLKSVQCGRVDIKSALYDTIQFRRGPSWLDRDCSTYGPSLYPLPNSRVPLTSILHQVQLEAILWGVGTALGELPPYFISRAACISGRKLEVMEDVNTSTGKDTGIVASHLNQMKKWLLMHSQYLNFFMILVLASVPNPLFDVAGIMCGQLGIPFWKFFAATLLGKAIIKTHIQTCFIISVCNNQLLDLIENELLWILSLVPGVASVLPNLMAELHFVREKYMEASPLVPSNAKVKKGNISLASFWNTVVLLILLNFLVKIINGTAQSYVKQQHDKELSRLETSTDS</sequence>
<reference evidence="2 3" key="1">
    <citation type="submission" date="2024-11" db="EMBL/GenBank/DDBJ databases">
        <title>A near-complete genome assembly of Cinchona calisaya.</title>
        <authorList>
            <person name="Lian D.C."/>
            <person name="Zhao X.W."/>
            <person name="Wei L."/>
        </authorList>
    </citation>
    <scope>NUCLEOTIDE SEQUENCE [LARGE SCALE GENOMIC DNA]</scope>
    <source>
        <tissue evidence="2">Nenye</tissue>
    </source>
</reference>
<evidence type="ECO:0000313" key="3">
    <source>
        <dbReference type="Proteomes" id="UP001630127"/>
    </source>
</evidence>
<keyword evidence="3" id="KW-1185">Reference proteome</keyword>
<name>A0ABD3B459_9GENT</name>
<organism evidence="2 3">
    <name type="scientific">Cinchona calisaya</name>
    <dbReference type="NCBI Taxonomy" id="153742"/>
    <lineage>
        <taxon>Eukaryota</taxon>
        <taxon>Viridiplantae</taxon>
        <taxon>Streptophyta</taxon>
        <taxon>Embryophyta</taxon>
        <taxon>Tracheophyta</taxon>
        <taxon>Spermatophyta</taxon>
        <taxon>Magnoliopsida</taxon>
        <taxon>eudicotyledons</taxon>
        <taxon>Gunneridae</taxon>
        <taxon>Pentapetalae</taxon>
        <taxon>asterids</taxon>
        <taxon>lamiids</taxon>
        <taxon>Gentianales</taxon>
        <taxon>Rubiaceae</taxon>
        <taxon>Cinchonoideae</taxon>
        <taxon>Cinchoneae</taxon>
        <taxon>Cinchona</taxon>
    </lineage>
</organism>
<keyword evidence="1" id="KW-0812">Transmembrane</keyword>
<feature type="transmembrane region" description="Helical" evidence="1">
    <location>
        <begin position="260"/>
        <end position="277"/>
    </location>
</feature>
<dbReference type="EMBL" id="JBJUIK010000001">
    <property type="protein sequence ID" value="KAL3538108.1"/>
    <property type="molecule type" value="Genomic_DNA"/>
</dbReference>
<protein>
    <recommendedName>
        <fullName evidence="4">Vacuole membrane protein KMS1</fullName>
    </recommendedName>
</protein>
<evidence type="ECO:0000256" key="1">
    <source>
        <dbReference type="SAM" id="Phobius"/>
    </source>
</evidence>
<feature type="transmembrane region" description="Helical" evidence="1">
    <location>
        <begin position="375"/>
        <end position="395"/>
    </location>
</feature>
<keyword evidence="1" id="KW-1133">Transmembrane helix</keyword>
<feature type="transmembrane region" description="Helical" evidence="1">
    <location>
        <begin position="69"/>
        <end position="88"/>
    </location>
</feature>
<dbReference type="AlphaFoldDB" id="A0ABD3B459"/>
<comment type="caution">
    <text evidence="2">The sequence shown here is derived from an EMBL/GenBank/DDBJ whole genome shotgun (WGS) entry which is preliminary data.</text>
</comment>
<evidence type="ECO:0008006" key="4">
    <source>
        <dbReference type="Google" id="ProtNLM"/>
    </source>
</evidence>
<feature type="transmembrane region" description="Helical" evidence="1">
    <location>
        <begin position="108"/>
        <end position="130"/>
    </location>
</feature>
<keyword evidence="1" id="KW-0472">Membrane</keyword>
<dbReference type="Proteomes" id="UP001630127">
    <property type="component" value="Unassembled WGS sequence"/>
</dbReference>
<gene>
    <name evidence="2" type="ORF">ACH5RR_001474</name>
</gene>